<dbReference type="GeneID" id="92073560"/>
<evidence type="ECO:0000313" key="3">
    <source>
        <dbReference type="EMBL" id="KAK7959422.1"/>
    </source>
</evidence>
<dbReference type="EC" id="1.1.1.270" evidence="2"/>
<sequence>MDAPRGTVFLTGANGGLGNAIVKQLAASPPANSSSLANYYGLYAVRDAAAAPALRSTLANCPSTTDRHRHEILSLDLTELDSVRQTAKAVSARVAAGELPPIRALILNAGYQNLHGQTLGTDGLDHSFTVNYLGHWLLALLLLESMDKACGRIVVVGSDAHDPQSKLNITIRPVLPVDETLIPDQASFEALANGTWGSASDPLWRAGYRRYAAAKLCAMTMVHELQHRLAADPILSRVCVLAVDPGYMSTGLQRHAPWIVRLVIFQVLLPLGAWLMPGGPIRSPETSATHVLRAALDADLGPGTGSGQLPRALYFDGAELAETSVEAKDEGKRQLIWTETVRLTGLRKAETILHDLE</sequence>
<dbReference type="SUPFAM" id="SSF51735">
    <property type="entry name" value="NAD(P)-binding Rossmann-fold domains"/>
    <property type="match status" value="1"/>
</dbReference>
<dbReference type="PRINTS" id="PR00081">
    <property type="entry name" value="GDHRDH"/>
</dbReference>
<reference evidence="3 4" key="1">
    <citation type="submission" date="2023-01" db="EMBL/GenBank/DDBJ databases">
        <title>Analysis of 21 Apiospora genomes using comparative genomics revels a genus with tremendous synthesis potential of carbohydrate active enzymes and secondary metabolites.</title>
        <authorList>
            <person name="Sorensen T."/>
        </authorList>
    </citation>
    <scope>NUCLEOTIDE SEQUENCE [LARGE SCALE GENOMIC DNA]</scope>
    <source>
        <strain evidence="3 4">CBS 24483</strain>
    </source>
</reference>
<dbReference type="PANTHER" id="PTHR43647:SF4">
    <property type="entry name" value="KETOREDUCTASE (KR) DOMAIN-CONTAINING PROTEIN"/>
    <property type="match status" value="1"/>
</dbReference>
<dbReference type="InterPro" id="IPR051593">
    <property type="entry name" value="Ergosterol_Biosynth_ERG27"/>
</dbReference>
<keyword evidence="4" id="KW-1185">Reference proteome</keyword>
<name>A0ABR1QM48_9PEZI</name>
<dbReference type="InterPro" id="IPR002347">
    <property type="entry name" value="SDR_fam"/>
</dbReference>
<dbReference type="InterPro" id="IPR036291">
    <property type="entry name" value="NAD(P)-bd_dom_sf"/>
</dbReference>
<dbReference type="RefSeq" id="XP_066703125.1">
    <property type="nucleotide sequence ID" value="XM_066840498.1"/>
</dbReference>
<protein>
    <recommendedName>
        <fullName evidence="2">3beta-hydroxysteroid 3-dehydrogenase</fullName>
        <ecNumber evidence="2">1.1.1.270</ecNumber>
    </recommendedName>
</protein>
<comment type="caution">
    <text evidence="3">The sequence shown here is derived from an EMBL/GenBank/DDBJ whole genome shotgun (WGS) entry which is preliminary data.</text>
</comment>
<comment type="pathway">
    <text evidence="1">Steroid biosynthesis; zymosterol biosynthesis; zymosterol from lanosterol: step 5/6.</text>
</comment>
<evidence type="ECO:0000256" key="1">
    <source>
        <dbReference type="ARBA" id="ARBA00023589"/>
    </source>
</evidence>
<dbReference type="EMBL" id="JAQQWE010000003">
    <property type="protein sequence ID" value="KAK7959422.1"/>
    <property type="molecule type" value="Genomic_DNA"/>
</dbReference>
<organism evidence="3 4">
    <name type="scientific">Apiospora aurea</name>
    <dbReference type="NCBI Taxonomy" id="335848"/>
    <lineage>
        <taxon>Eukaryota</taxon>
        <taxon>Fungi</taxon>
        <taxon>Dikarya</taxon>
        <taxon>Ascomycota</taxon>
        <taxon>Pezizomycotina</taxon>
        <taxon>Sordariomycetes</taxon>
        <taxon>Xylariomycetidae</taxon>
        <taxon>Amphisphaeriales</taxon>
        <taxon>Apiosporaceae</taxon>
        <taxon>Apiospora</taxon>
    </lineage>
</organism>
<dbReference type="PANTHER" id="PTHR43647">
    <property type="entry name" value="DEHYDROGENASE"/>
    <property type="match status" value="1"/>
</dbReference>
<evidence type="ECO:0000256" key="2">
    <source>
        <dbReference type="ARBA" id="ARBA00023621"/>
    </source>
</evidence>
<dbReference type="Pfam" id="PF00106">
    <property type="entry name" value="adh_short"/>
    <property type="match status" value="1"/>
</dbReference>
<accession>A0ABR1QM48</accession>
<proteinExistence type="predicted"/>
<dbReference type="Gene3D" id="3.40.50.720">
    <property type="entry name" value="NAD(P)-binding Rossmann-like Domain"/>
    <property type="match status" value="1"/>
</dbReference>
<dbReference type="Proteomes" id="UP001391051">
    <property type="component" value="Unassembled WGS sequence"/>
</dbReference>
<gene>
    <name evidence="3" type="ORF">PG986_004276</name>
</gene>
<evidence type="ECO:0000313" key="4">
    <source>
        <dbReference type="Proteomes" id="UP001391051"/>
    </source>
</evidence>